<dbReference type="InterPro" id="IPR012349">
    <property type="entry name" value="Split_barrel_FMN-bd"/>
</dbReference>
<dbReference type="Proteomes" id="UP000669179">
    <property type="component" value="Unassembled WGS sequence"/>
</dbReference>
<proteinExistence type="predicted"/>
<sequence>MKNLASLERPRDSALRTVRGLGAEECGQLLKPGGAGRVLVSTAHGRAAIPVHFVMFGDAIVFRAPEGSELASVAGAGLIGFEVERVAEADRDYWSVQVTGMAERVAEPATVWLLDDLIKPWPPGRDDVCVRIDPVHISGCHVRTRRRRPSGKERTIP</sequence>
<protein>
    <submittedName>
        <fullName evidence="1">Pyridoxamine 5'-phosphate oxidase family protein</fullName>
    </submittedName>
</protein>
<accession>A0A939P6F6</accession>
<comment type="caution">
    <text evidence="1">The sequence shown here is derived from an EMBL/GenBank/DDBJ whole genome shotgun (WGS) entry which is preliminary data.</text>
</comment>
<gene>
    <name evidence="1" type="ORF">J4573_04645</name>
</gene>
<organism evidence="1 2">
    <name type="scientific">Actinomadura barringtoniae</name>
    <dbReference type="NCBI Taxonomy" id="1427535"/>
    <lineage>
        <taxon>Bacteria</taxon>
        <taxon>Bacillati</taxon>
        <taxon>Actinomycetota</taxon>
        <taxon>Actinomycetes</taxon>
        <taxon>Streptosporangiales</taxon>
        <taxon>Thermomonosporaceae</taxon>
        <taxon>Actinomadura</taxon>
    </lineage>
</organism>
<dbReference type="RefSeq" id="WP_208253979.1">
    <property type="nucleotide sequence ID" value="NZ_JAGEOJ010000002.1"/>
</dbReference>
<dbReference type="EMBL" id="JAGEOJ010000002">
    <property type="protein sequence ID" value="MBO2446367.1"/>
    <property type="molecule type" value="Genomic_DNA"/>
</dbReference>
<evidence type="ECO:0000313" key="1">
    <source>
        <dbReference type="EMBL" id="MBO2446367.1"/>
    </source>
</evidence>
<reference evidence="1" key="1">
    <citation type="submission" date="2021-03" db="EMBL/GenBank/DDBJ databases">
        <authorList>
            <person name="Kanchanasin P."/>
            <person name="Saeng-In P."/>
            <person name="Phongsopitanun W."/>
            <person name="Yuki M."/>
            <person name="Kudo T."/>
            <person name="Ohkuma M."/>
            <person name="Tanasupawat S."/>
        </authorList>
    </citation>
    <scope>NUCLEOTIDE SEQUENCE</scope>
    <source>
        <strain evidence="1">GKU 128</strain>
    </source>
</reference>
<evidence type="ECO:0000313" key="2">
    <source>
        <dbReference type="Proteomes" id="UP000669179"/>
    </source>
</evidence>
<keyword evidence="2" id="KW-1185">Reference proteome</keyword>
<dbReference type="AlphaFoldDB" id="A0A939P6F6"/>
<dbReference type="Pfam" id="PF12900">
    <property type="entry name" value="Pyridox_ox_2"/>
    <property type="match status" value="1"/>
</dbReference>
<dbReference type="InterPro" id="IPR024747">
    <property type="entry name" value="Pyridox_Oxase-rel"/>
</dbReference>
<dbReference type="SUPFAM" id="SSF50475">
    <property type="entry name" value="FMN-binding split barrel"/>
    <property type="match status" value="1"/>
</dbReference>
<dbReference type="Gene3D" id="2.30.110.10">
    <property type="entry name" value="Electron Transport, Fmn-binding Protein, Chain A"/>
    <property type="match status" value="1"/>
</dbReference>
<name>A0A939P6F6_9ACTN</name>